<feature type="binding site" evidence="8">
    <location>
        <position position="122"/>
    </location>
    <ligand>
        <name>substrate</name>
    </ligand>
</feature>
<dbReference type="Pfam" id="PF08533">
    <property type="entry name" value="Glyco_hydro_42C"/>
    <property type="match status" value="1"/>
</dbReference>
<dbReference type="Pfam" id="PF02449">
    <property type="entry name" value="Glyco_hydro_42"/>
    <property type="match status" value="1"/>
</dbReference>
<dbReference type="PANTHER" id="PTHR36447:SF1">
    <property type="entry name" value="BETA-GALACTOSIDASE GANA"/>
    <property type="match status" value="1"/>
</dbReference>
<dbReference type="Gene3D" id="3.20.20.80">
    <property type="entry name" value="Glycosidases"/>
    <property type="match status" value="1"/>
</dbReference>
<dbReference type="InterPro" id="IPR017853">
    <property type="entry name" value="GH"/>
</dbReference>
<keyword evidence="13" id="KW-1185">Reference proteome</keyword>
<feature type="active site" description="Nucleophile" evidence="7">
    <location>
        <position position="314"/>
    </location>
</feature>
<dbReference type="SUPFAM" id="SSF51445">
    <property type="entry name" value="(Trans)glycosidases"/>
    <property type="match status" value="1"/>
</dbReference>
<evidence type="ECO:0000313" key="12">
    <source>
        <dbReference type="EMBL" id="QAY60207.1"/>
    </source>
</evidence>
<evidence type="ECO:0000256" key="4">
    <source>
        <dbReference type="ARBA" id="ARBA00022801"/>
    </source>
</evidence>
<name>A0A4P6EJ60_9MICO</name>
<dbReference type="Gene3D" id="3.40.50.880">
    <property type="match status" value="1"/>
</dbReference>
<dbReference type="CDD" id="cd03143">
    <property type="entry name" value="A4_beta-galactosidase_middle_domain"/>
    <property type="match status" value="1"/>
</dbReference>
<evidence type="ECO:0000256" key="8">
    <source>
        <dbReference type="PIRSR" id="PIRSR001084-2"/>
    </source>
</evidence>
<reference evidence="12 13" key="1">
    <citation type="submission" date="2019-01" db="EMBL/GenBank/DDBJ databases">
        <title>Genome sequencing of strain DFW100M-13.</title>
        <authorList>
            <person name="Heo J."/>
            <person name="Kim S.-J."/>
            <person name="Kim J.-S."/>
            <person name="Hong S.-B."/>
            <person name="Kwon S.-W."/>
        </authorList>
    </citation>
    <scope>NUCLEOTIDE SEQUENCE [LARGE SCALE GENOMIC DNA]</scope>
    <source>
        <strain evidence="12 13">DFW100M-13</strain>
    </source>
</reference>
<comment type="similarity">
    <text evidence="2 6">Belongs to the glycosyl hydrolase 42 family.</text>
</comment>
<dbReference type="KEGG" id="mprt:ET475_09535"/>
<feature type="binding site" evidence="8">
    <location>
        <position position="322"/>
    </location>
    <ligand>
        <name>substrate</name>
    </ligand>
</feature>
<evidence type="ECO:0000256" key="6">
    <source>
        <dbReference type="PIRNR" id="PIRNR001084"/>
    </source>
</evidence>
<dbReference type="EMBL" id="CP035494">
    <property type="protein sequence ID" value="QAY60207.1"/>
    <property type="molecule type" value="Genomic_DNA"/>
</dbReference>
<evidence type="ECO:0000256" key="3">
    <source>
        <dbReference type="ARBA" id="ARBA00012756"/>
    </source>
</evidence>
<feature type="binding site" evidence="8">
    <location>
        <position position="160"/>
    </location>
    <ligand>
        <name>substrate</name>
    </ligand>
</feature>
<keyword evidence="4 6" id="KW-0378">Hydrolase</keyword>
<proteinExistence type="inferred from homology"/>
<dbReference type="SUPFAM" id="SSF52317">
    <property type="entry name" value="Class I glutamine amidotransferase-like"/>
    <property type="match status" value="1"/>
</dbReference>
<dbReference type="GO" id="GO:0009341">
    <property type="term" value="C:beta-galactosidase complex"/>
    <property type="evidence" value="ECO:0007669"/>
    <property type="project" value="InterPro"/>
</dbReference>
<dbReference type="RefSeq" id="WP_129389134.1">
    <property type="nucleotide sequence ID" value="NZ_CP035494.1"/>
</dbReference>
<organism evidence="12 13">
    <name type="scientific">Microbacterium protaetiae</name>
    <dbReference type="NCBI Taxonomy" id="2509458"/>
    <lineage>
        <taxon>Bacteria</taxon>
        <taxon>Bacillati</taxon>
        <taxon>Actinomycetota</taxon>
        <taxon>Actinomycetes</taxon>
        <taxon>Micrococcales</taxon>
        <taxon>Microbacteriaceae</taxon>
        <taxon>Microbacterium</taxon>
    </lineage>
</organism>
<evidence type="ECO:0000313" key="13">
    <source>
        <dbReference type="Proteomes" id="UP000293995"/>
    </source>
</evidence>
<dbReference type="OrthoDB" id="9800974at2"/>
<dbReference type="AlphaFoldDB" id="A0A4P6EJ60"/>
<dbReference type="PIRSF" id="PIRSF001084">
    <property type="entry name" value="B-galactosidase"/>
    <property type="match status" value="1"/>
</dbReference>
<evidence type="ECO:0000256" key="7">
    <source>
        <dbReference type="PIRSR" id="PIRSR001084-1"/>
    </source>
</evidence>
<feature type="domain" description="Glycoside hydrolase family 42 N-terminal" evidence="9">
    <location>
        <begin position="25"/>
        <end position="391"/>
    </location>
</feature>
<dbReference type="InterPro" id="IPR013780">
    <property type="entry name" value="Glyco_hydro_b"/>
</dbReference>
<evidence type="ECO:0000259" key="11">
    <source>
        <dbReference type="Pfam" id="PF08533"/>
    </source>
</evidence>
<accession>A0A4P6EJ60</accession>
<evidence type="ECO:0000256" key="1">
    <source>
        <dbReference type="ARBA" id="ARBA00001412"/>
    </source>
</evidence>
<comment type="catalytic activity">
    <reaction evidence="1 6">
        <text>Hydrolysis of terminal non-reducing beta-D-galactose residues in beta-D-galactosides.</text>
        <dbReference type="EC" id="3.2.1.23"/>
    </reaction>
</comment>
<keyword evidence="5 6" id="KW-0326">Glycosidase</keyword>
<dbReference type="InterPro" id="IPR013738">
    <property type="entry name" value="Beta_galactosidase_Trimer"/>
</dbReference>
<dbReference type="GO" id="GO:0006012">
    <property type="term" value="P:galactose metabolic process"/>
    <property type="evidence" value="ECO:0007669"/>
    <property type="project" value="InterPro"/>
</dbReference>
<dbReference type="Proteomes" id="UP000293995">
    <property type="component" value="Chromosome"/>
</dbReference>
<protein>
    <recommendedName>
        <fullName evidence="3 6">Beta-galactosidase</fullName>
        <shortName evidence="6">Beta-gal</shortName>
        <ecNumber evidence="3 6">3.2.1.23</ecNumber>
    </recommendedName>
</protein>
<evidence type="ECO:0000259" key="9">
    <source>
        <dbReference type="Pfam" id="PF02449"/>
    </source>
</evidence>
<feature type="domain" description="Beta-galactosidase C-terminal" evidence="11">
    <location>
        <begin position="619"/>
        <end position="670"/>
    </location>
</feature>
<sequence>MSPTTRDPDRFAALTADLGICFGGDYNPEQWPRQTWTEDVELMRRAGVNLVTVGVFSWAVIEPVPGAREFGWLDEVLDLLHSAGIGVDLATPTASPPPWLGVRYPETLPVDRDGVRLVPGSRNQFTPASRVYREHALALTRDLAARYAQHPAVRMWHVGNEYGQLDYGDEAAREFRLWLRARYGSIEALNAAWGTTFWSQHYTDFDEITPPRRMPYIVNPSQAVDFRRYSSDQLRACYREQRDALRDAGAAQPITTNFMGFFAHADYRSWAGDVDVIADDQYPDQASATSPADIALVQDLMRSLGGGRPWLLMEQAVSATSWRGHNLPKSPARARADSLQAVARGADGICFFQWRASRAGAERFHSAMVPHAGPDTEVFRGVVRQGEDLARLRPIVGARVHTHAAIVFDWASWWAADEPALPTERLDTVAEITRWYRALWRRGIAADIVAPGADVTGYPLVLVPHSYVIEPDAAAALAAASDAGAQLVIGAFSGVADGNGHIRTGRSPALLRELIGASGEEWCALPDPSVALELDGWGPNDPTAATLGERLRSDGADVRARYVTGPLAGLPAITRNARGAGAAWYLGAVVDDAVLDAVIGEAAQGVSGALPGVSVLPDGLEAVRRGDALFLLNHAAAPVQVPVPSGLVDLLTGDETDSVVAVGPDDVRVLIERQDR</sequence>
<dbReference type="PANTHER" id="PTHR36447">
    <property type="entry name" value="BETA-GALACTOSIDASE GANA"/>
    <property type="match status" value="1"/>
</dbReference>
<dbReference type="Gene3D" id="2.60.40.1180">
    <property type="entry name" value="Golgi alpha-mannosidase II"/>
    <property type="match status" value="1"/>
</dbReference>
<evidence type="ECO:0000256" key="2">
    <source>
        <dbReference type="ARBA" id="ARBA00005940"/>
    </source>
</evidence>
<evidence type="ECO:0000256" key="5">
    <source>
        <dbReference type="ARBA" id="ARBA00023295"/>
    </source>
</evidence>
<feature type="active site" description="Proton donor" evidence="7">
    <location>
        <position position="161"/>
    </location>
</feature>
<dbReference type="InterPro" id="IPR003476">
    <property type="entry name" value="Glyco_hydro_42"/>
</dbReference>
<gene>
    <name evidence="12" type="ORF">ET475_09535</name>
</gene>
<feature type="domain" description="Beta-galactosidase trimerisation" evidence="10">
    <location>
        <begin position="404"/>
        <end position="604"/>
    </location>
</feature>
<dbReference type="EC" id="3.2.1.23" evidence="3 6"/>
<dbReference type="GO" id="GO:0004565">
    <property type="term" value="F:beta-galactosidase activity"/>
    <property type="evidence" value="ECO:0007669"/>
    <property type="project" value="UniProtKB-EC"/>
</dbReference>
<dbReference type="InterPro" id="IPR029062">
    <property type="entry name" value="Class_I_gatase-like"/>
</dbReference>
<dbReference type="InterPro" id="IPR013739">
    <property type="entry name" value="Beta_galactosidase_C"/>
</dbReference>
<evidence type="ECO:0000259" key="10">
    <source>
        <dbReference type="Pfam" id="PF08532"/>
    </source>
</evidence>
<dbReference type="Pfam" id="PF08532">
    <property type="entry name" value="Glyco_hydro_42M"/>
    <property type="match status" value="1"/>
</dbReference>
<dbReference type="InterPro" id="IPR013529">
    <property type="entry name" value="Glyco_hydro_42_N"/>
</dbReference>